<accession>A0A0D6ENQ6</accession>
<feature type="compositionally biased region" description="Basic residues" evidence="5">
    <location>
        <begin position="524"/>
        <end position="536"/>
    </location>
</feature>
<feature type="region of interest" description="Disordered" evidence="5">
    <location>
        <begin position="1"/>
        <end position="82"/>
    </location>
</feature>
<comment type="subcellular location">
    <subcellularLocation>
        <location evidence="1">Nucleus</location>
    </subcellularLocation>
</comment>
<feature type="compositionally biased region" description="Low complexity" evidence="5">
    <location>
        <begin position="188"/>
        <end position="201"/>
    </location>
</feature>
<feature type="compositionally biased region" description="Basic and acidic residues" evidence="5">
    <location>
        <begin position="149"/>
        <end position="160"/>
    </location>
</feature>
<keyword evidence="3" id="KW-0804">Transcription</keyword>
<evidence type="ECO:0000256" key="2">
    <source>
        <dbReference type="ARBA" id="ARBA00022478"/>
    </source>
</evidence>
<feature type="compositionally biased region" description="Low complexity" evidence="5">
    <location>
        <begin position="537"/>
        <end position="551"/>
    </location>
</feature>
<proteinExistence type="predicted"/>
<keyword evidence="4" id="KW-0539">Nucleus</keyword>
<feature type="compositionally biased region" description="Low complexity" evidence="5">
    <location>
        <begin position="45"/>
        <end position="64"/>
    </location>
</feature>
<dbReference type="InterPro" id="IPR007811">
    <property type="entry name" value="RPC4"/>
</dbReference>
<dbReference type="AlphaFoldDB" id="A0A0D6ENQ6"/>
<reference evidence="7" key="1">
    <citation type="submission" date="2015-02" db="EMBL/GenBank/DDBJ databases">
        <authorList>
            <person name="Gon?alves P."/>
        </authorList>
    </citation>
    <scope>NUCLEOTIDE SEQUENCE [LARGE SCALE GENOMIC DNA]</scope>
</reference>
<feature type="region of interest" description="Disordered" evidence="5">
    <location>
        <begin position="399"/>
        <end position="473"/>
    </location>
</feature>
<feature type="non-terminal residue" evidence="6">
    <location>
        <position position="1"/>
    </location>
</feature>
<sequence length="615" mass="65094">MSDSALRGRGRGRGRRIVGATLSGATVESGAATASPSPAPEARSRTTTSGSATPAPADAVDDAPSGSERATPAPGARKPAVKRVASVALARVPSIGVGSSRGPVGGLLAGSSQYKNNAAGAAGASKPKFKPNVAAARRKQTVIESDDDRDVKMEEVDGWKKRGPRPPRQRQELEMTASGPMAQGPGGAPRAWGARPAMASGAAVMAASRDGTLNAALADDEDASDLDAEADPGDTGDDGSGTRRHRIRATDLNDIGLGEGEGSEGEGLAPLVLPRDPKVLRTKVRRLKERKVERLKKEALKAKSEQPLVKPEPGDDAMSLDTTPSTTPGPSEAKSGTLDSKEGSLALLDVDLEAKEAKDLKDLEEEEKKEINLSQAFSLEDRDQVELYMFQFPRKFPLFAPKPSSSSSKPAPSDDPTLDNLSLADSKIKADPDAPAASLTSSAGVRKPNPPPWGRAGTRREKAARWSEEMGKIGKLRVHRSGKVTLKLFGDLRYEVLPAAQPSFLQEIAILDHRAAPKPASSPKPKKPRKGKKKRSSSSSESSSESASSDSGSEREPDVSPETLTLVGQTSKKFIVVPEVGDLLKRIAEQEKMEKDEERRQKLRVKKEGGAARAK</sequence>
<evidence type="ECO:0000313" key="6">
    <source>
        <dbReference type="EMBL" id="CEQ41536.1"/>
    </source>
</evidence>
<feature type="compositionally biased region" description="Basic and acidic residues" evidence="5">
    <location>
        <begin position="458"/>
        <end position="472"/>
    </location>
</feature>
<dbReference type="EMBL" id="CENE01000015">
    <property type="protein sequence ID" value="CEQ41536.1"/>
    <property type="molecule type" value="Genomic_DNA"/>
</dbReference>
<organism evidence="6 7">
    <name type="scientific">Sporidiobolus salmonicolor</name>
    <name type="common">Yeast-like fungus</name>
    <name type="synonym">Sporobolomyces salmonicolor</name>
    <dbReference type="NCBI Taxonomy" id="5005"/>
    <lineage>
        <taxon>Eukaryota</taxon>
        <taxon>Fungi</taxon>
        <taxon>Dikarya</taxon>
        <taxon>Basidiomycota</taxon>
        <taxon>Pucciniomycotina</taxon>
        <taxon>Microbotryomycetes</taxon>
        <taxon>Sporidiobolales</taxon>
        <taxon>Sporidiobolaceae</taxon>
        <taxon>Sporobolomyces</taxon>
    </lineage>
</organism>
<dbReference type="GO" id="GO:0005666">
    <property type="term" value="C:RNA polymerase III complex"/>
    <property type="evidence" value="ECO:0007669"/>
    <property type="project" value="InterPro"/>
</dbReference>
<dbReference type="PANTHER" id="PTHR13408:SF0">
    <property type="entry name" value="DNA-DIRECTED RNA POLYMERASE III SUBUNIT RPC4"/>
    <property type="match status" value="1"/>
</dbReference>
<feature type="compositionally biased region" description="Polar residues" evidence="5">
    <location>
        <begin position="320"/>
        <end position="329"/>
    </location>
</feature>
<dbReference type="Proteomes" id="UP000243876">
    <property type="component" value="Unassembled WGS sequence"/>
</dbReference>
<dbReference type="GO" id="GO:0042797">
    <property type="term" value="P:tRNA transcription by RNA polymerase III"/>
    <property type="evidence" value="ECO:0007669"/>
    <property type="project" value="TreeGrafter"/>
</dbReference>
<feature type="compositionally biased region" description="Basic and acidic residues" evidence="5">
    <location>
        <begin position="290"/>
        <end position="304"/>
    </location>
</feature>
<feature type="compositionally biased region" description="Acidic residues" evidence="5">
    <location>
        <begin position="218"/>
        <end position="237"/>
    </location>
</feature>
<dbReference type="OrthoDB" id="5836119at2759"/>
<evidence type="ECO:0000256" key="1">
    <source>
        <dbReference type="ARBA" id="ARBA00004123"/>
    </source>
</evidence>
<evidence type="ECO:0000256" key="3">
    <source>
        <dbReference type="ARBA" id="ARBA00023163"/>
    </source>
</evidence>
<dbReference type="Pfam" id="PF05132">
    <property type="entry name" value="RNA_pol_Rpc4"/>
    <property type="match status" value="1"/>
</dbReference>
<gene>
    <name evidence="6" type="primary">SPOSA6832_03269</name>
</gene>
<keyword evidence="2" id="KW-0240">DNA-directed RNA polymerase</keyword>
<dbReference type="GO" id="GO:0003677">
    <property type="term" value="F:DNA binding"/>
    <property type="evidence" value="ECO:0007669"/>
    <property type="project" value="InterPro"/>
</dbReference>
<evidence type="ECO:0000256" key="5">
    <source>
        <dbReference type="SAM" id="MobiDB-lite"/>
    </source>
</evidence>
<protein>
    <submittedName>
        <fullName evidence="6">SPOSA6832_03269-mRNA-1:cds</fullName>
    </submittedName>
</protein>
<feature type="compositionally biased region" description="Basic residues" evidence="5">
    <location>
        <begin position="280"/>
        <end position="289"/>
    </location>
</feature>
<feature type="region of interest" description="Disordered" evidence="5">
    <location>
        <begin position="215"/>
        <end position="344"/>
    </location>
</feature>
<feature type="region of interest" description="Disordered" evidence="5">
    <location>
        <begin position="590"/>
        <end position="615"/>
    </location>
</feature>
<feature type="region of interest" description="Disordered" evidence="5">
    <location>
        <begin position="514"/>
        <end position="565"/>
    </location>
</feature>
<dbReference type="PANTHER" id="PTHR13408">
    <property type="entry name" value="DNA-DIRECTED RNA POLYMERASE III"/>
    <property type="match status" value="1"/>
</dbReference>
<evidence type="ECO:0000256" key="4">
    <source>
        <dbReference type="ARBA" id="ARBA00023242"/>
    </source>
</evidence>
<keyword evidence="7" id="KW-1185">Reference proteome</keyword>
<name>A0A0D6ENQ6_SPOSA</name>
<feature type="compositionally biased region" description="Low complexity" evidence="5">
    <location>
        <begin position="401"/>
        <end position="415"/>
    </location>
</feature>
<evidence type="ECO:0000313" key="7">
    <source>
        <dbReference type="Proteomes" id="UP000243876"/>
    </source>
</evidence>
<feature type="region of interest" description="Disordered" evidence="5">
    <location>
        <begin position="117"/>
        <end position="201"/>
    </location>
</feature>